<dbReference type="PANTHER" id="PTHR10704">
    <property type="entry name" value="CARBOHYDRATE SULFOTRANSFERASE"/>
    <property type="match status" value="1"/>
</dbReference>
<dbReference type="InterPro" id="IPR000863">
    <property type="entry name" value="Sulfotransferase_dom"/>
</dbReference>
<dbReference type="AlphaFoldDB" id="R7UM71"/>
<evidence type="ECO:0000313" key="3">
    <source>
        <dbReference type="EnsemblMetazoa" id="CapteP87593"/>
    </source>
</evidence>
<dbReference type="Pfam" id="PF00685">
    <property type="entry name" value="Sulfotransfer_1"/>
    <property type="match status" value="1"/>
</dbReference>
<dbReference type="GO" id="GO:0006044">
    <property type="term" value="P:N-acetylglucosamine metabolic process"/>
    <property type="evidence" value="ECO:0007669"/>
    <property type="project" value="TreeGrafter"/>
</dbReference>
<dbReference type="GO" id="GO:0001517">
    <property type="term" value="F:N-acetylglucosamine 6-O-sulfotransferase activity"/>
    <property type="evidence" value="ECO:0007669"/>
    <property type="project" value="TreeGrafter"/>
</dbReference>
<dbReference type="EMBL" id="KB300094">
    <property type="protein sequence ID" value="ELU07188.1"/>
    <property type="molecule type" value="Genomic_DNA"/>
</dbReference>
<evidence type="ECO:0000313" key="2">
    <source>
        <dbReference type="EMBL" id="ELU07188.1"/>
    </source>
</evidence>
<feature type="non-terminal residue" evidence="2">
    <location>
        <position position="1"/>
    </location>
</feature>
<name>R7UM71_CAPTE</name>
<dbReference type="Gene3D" id="3.40.50.300">
    <property type="entry name" value="P-loop containing nucleotide triphosphate hydrolases"/>
    <property type="match status" value="1"/>
</dbReference>
<dbReference type="EMBL" id="AMQN01001125">
    <property type="status" value="NOT_ANNOTATED_CDS"/>
    <property type="molecule type" value="Genomic_DNA"/>
</dbReference>
<dbReference type="PANTHER" id="PTHR10704:SF71">
    <property type="entry name" value="CARBOHYDRATE SULFOTRANSFERASE 1-LIKE"/>
    <property type="match status" value="1"/>
</dbReference>
<keyword evidence="4" id="KW-1185">Reference proteome</keyword>
<evidence type="ECO:0000313" key="4">
    <source>
        <dbReference type="Proteomes" id="UP000014760"/>
    </source>
</evidence>
<dbReference type="SUPFAM" id="SSF52540">
    <property type="entry name" value="P-loop containing nucleoside triphosphate hydrolases"/>
    <property type="match status" value="1"/>
</dbReference>
<evidence type="ECO:0000259" key="1">
    <source>
        <dbReference type="Pfam" id="PF00685"/>
    </source>
</evidence>
<dbReference type="InterPro" id="IPR051135">
    <property type="entry name" value="Gal/GlcNAc/GalNAc_ST"/>
</dbReference>
<feature type="domain" description="Sulfotransferase" evidence="1">
    <location>
        <begin position="2"/>
        <end position="87"/>
    </location>
</feature>
<sequence length="92" mass="10558">GRVKIARYEDLAMNPMKTAQQIYDFVGLEMPLRVIRWIKRNTDGDIVTKGTYGTSRNAEEVVDHWKTSLSVGYKHNVTKVCRDTLDLLGYPL</sequence>
<dbReference type="HOGENOM" id="CLU_176496_0_0_1"/>
<dbReference type="InterPro" id="IPR027417">
    <property type="entry name" value="P-loop_NTPase"/>
</dbReference>
<dbReference type="GO" id="GO:0006790">
    <property type="term" value="P:sulfur compound metabolic process"/>
    <property type="evidence" value="ECO:0007669"/>
    <property type="project" value="TreeGrafter"/>
</dbReference>
<dbReference type="EnsemblMetazoa" id="CapteT87593">
    <property type="protein sequence ID" value="CapteP87593"/>
    <property type="gene ID" value="CapteG87593"/>
</dbReference>
<reference evidence="2 4" key="2">
    <citation type="journal article" date="2013" name="Nature">
        <title>Insights into bilaterian evolution from three spiralian genomes.</title>
        <authorList>
            <person name="Simakov O."/>
            <person name="Marletaz F."/>
            <person name="Cho S.J."/>
            <person name="Edsinger-Gonzales E."/>
            <person name="Havlak P."/>
            <person name="Hellsten U."/>
            <person name="Kuo D.H."/>
            <person name="Larsson T."/>
            <person name="Lv J."/>
            <person name="Arendt D."/>
            <person name="Savage R."/>
            <person name="Osoegawa K."/>
            <person name="de Jong P."/>
            <person name="Grimwood J."/>
            <person name="Chapman J.A."/>
            <person name="Shapiro H."/>
            <person name="Aerts A."/>
            <person name="Otillar R.P."/>
            <person name="Terry A.Y."/>
            <person name="Boore J.L."/>
            <person name="Grigoriev I.V."/>
            <person name="Lindberg D.R."/>
            <person name="Seaver E.C."/>
            <person name="Weisblat D.A."/>
            <person name="Putnam N.H."/>
            <person name="Rokhsar D.S."/>
        </authorList>
    </citation>
    <scope>NUCLEOTIDE SEQUENCE</scope>
    <source>
        <strain evidence="2 4">I ESC-2004</strain>
    </source>
</reference>
<dbReference type="OrthoDB" id="6138663at2759"/>
<proteinExistence type="predicted"/>
<organism evidence="2">
    <name type="scientific">Capitella teleta</name>
    <name type="common">Polychaete worm</name>
    <dbReference type="NCBI Taxonomy" id="283909"/>
    <lineage>
        <taxon>Eukaryota</taxon>
        <taxon>Metazoa</taxon>
        <taxon>Spiralia</taxon>
        <taxon>Lophotrochozoa</taxon>
        <taxon>Annelida</taxon>
        <taxon>Polychaeta</taxon>
        <taxon>Sedentaria</taxon>
        <taxon>Scolecida</taxon>
        <taxon>Capitellidae</taxon>
        <taxon>Capitella</taxon>
    </lineage>
</organism>
<gene>
    <name evidence="2" type="ORF">CAPTEDRAFT_87593</name>
</gene>
<reference evidence="4" key="1">
    <citation type="submission" date="2012-12" db="EMBL/GenBank/DDBJ databases">
        <authorList>
            <person name="Hellsten U."/>
            <person name="Grimwood J."/>
            <person name="Chapman J.A."/>
            <person name="Shapiro H."/>
            <person name="Aerts A."/>
            <person name="Otillar R.P."/>
            <person name="Terry A.Y."/>
            <person name="Boore J.L."/>
            <person name="Simakov O."/>
            <person name="Marletaz F."/>
            <person name="Cho S.-J."/>
            <person name="Edsinger-Gonzales E."/>
            <person name="Havlak P."/>
            <person name="Kuo D.-H."/>
            <person name="Larsson T."/>
            <person name="Lv J."/>
            <person name="Arendt D."/>
            <person name="Savage R."/>
            <person name="Osoegawa K."/>
            <person name="de Jong P."/>
            <person name="Lindberg D.R."/>
            <person name="Seaver E.C."/>
            <person name="Weisblat D.A."/>
            <person name="Putnam N.H."/>
            <person name="Grigoriev I.V."/>
            <person name="Rokhsar D.S."/>
        </authorList>
    </citation>
    <scope>NUCLEOTIDE SEQUENCE</scope>
    <source>
        <strain evidence="4">I ESC-2004</strain>
    </source>
</reference>
<reference evidence="3" key="3">
    <citation type="submission" date="2015-06" db="UniProtKB">
        <authorList>
            <consortium name="EnsemblMetazoa"/>
        </authorList>
    </citation>
    <scope>IDENTIFICATION</scope>
</reference>
<feature type="non-terminal residue" evidence="2">
    <location>
        <position position="92"/>
    </location>
</feature>
<dbReference type="Proteomes" id="UP000014760">
    <property type="component" value="Unassembled WGS sequence"/>
</dbReference>
<protein>
    <recommendedName>
        <fullName evidence="1">Sulfotransferase domain-containing protein</fullName>
    </recommendedName>
</protein>
<accession>R7UM71</accession>